<feature type="transmembrane region" description="Helical" evidence="7">
    <location>
        <begin position="145"/>
        <end position="161"/>
    </location>
</feature>
<sequence length="445" mass="44668">MPSVVSGSPVDTGTPDTTPGRRGLLGSLLASPAARSGLLLLVCSVAGHLGNYMYYVLAARALTPAEFAEVSAMTGLATIALMPATGVQAAMAREIAALTARGLPDEAQGLIRFVTRRMALVQAGLFVVLLAAAPAAVAILDLGSVGVWLTGALWIVLGLGLQVSQGIHQGREHFGRVGAILAGPLGILRAVLLVPLAAVAGVVGALGALVLATVVGLVMALGRTGGRSVARTQRVALNVRPALVALAAFASLTNLDLLVAKVTLEPTEAGLYASAALLGKIALYGPSALALMLLPKVAARLEAGLSVRSPALLTMAATLATGGAVVLAIVLAPASLVVGVFGEAYADAYALAGPLAGVMTLLALVYVHIMVTLARGDRRLIGIVAVAAVVQAVGLLVFGDTPVRMVVVSAVVAVGVLVAHEASSRYGLVRLCLGEPGPAARPPAS</sequence>
<protein>
    <submittedName>
        <fullName evidence="8">Membrane protein involved in the export of O-antigen and teichoic acid</fullName>
    </submittedName>
</protein>
<keyword evidence="3 7" id="KW-0812">Transmembrane</keyword>
<comment type="subcellular location">
    <subcellularLocation>
        <location evidence="1">Cell membrane</location>
        <topology evidence="1">Multi-pass membrane protein</topology>
    </subcellularLocation>
</comment>
<evidence type="ECO:0000256" key="3">
    <source>
        <dbReference type="ARBA" id="ARBA00022692"/>
    </source>
</evidence>
<keyword evidence="9" id="KW-1185">Reference proteome</keyword>
<reference evidence="9" key="1">
    <citation type="submission" date="2016-10" db="EMBL/GenBank/DDBJ databases">
        <authorList>
            <person name="Varghese N."/>
            <person name="Submissions S."/>
        </authorList>
    </citation>
    <scope>NUCLEOTIDE SEQUENCE [LARGE SCALE GENOMIC DNA]</scope>
    <source>
        <strain evidence="9">DSM 46136</strain>
    </source>
</reference>
<gene>
    <name evidence="8" type="ORF">SAMN05660657_00716</name>
</gene>
<dbReference type="STRING" id="1296565.SAMN05660657_00716"/>
<feature type="transmembrane region" description="Helical" evidence="7">
    <location>
        <begin position="403"/>
        <end position="420"/>
    </location>
</feature>
<dbReference type="PANTHER" id="PTHR30250">
    <property type="entry name" value="PST FAMILY PREDICTED COLANIC ACID TRANSPORTER"/>
    <property type="match status" value="1"/>
</dbReference>
<feature type="transmembrane region" description="Helical" evidence="7">
    <location>
        <begin position="242"/>
        <end position="260"/>
    </location>
</feature>
<accession>A0A1I6XXC8</accession>
<keyword evidence="4 7" id="KW-1133">Transmembrane helix</keyword>
<name>A0A1I6XXC8_9ACTN</name>
<feature type="transmembrane region" description="Helical" evidence="7">
    <location>
        <begin position="37"/>
        <end position="57"/>
    </location>
</feature>
<dbReference type="Proteomes" id="UP000199546">
    <property type="component" value="Unassembled WGS sequence"/>
</dbReference>
<dbReference type="InterPro" id="IPR050833">
    <property type="entry name" value="Poly_Biosynth_Transport"/>
</dbReference>
<feature type="transmembrane region" description="Helical" evidence="7">
    <location>
        <begin position="348"/>
        <end position="367"/>
    </location>
</feature>
<feature type="transmembrane region" description="Helical" evidence="7">
    <location>
        <begin position="173"/>
        <end position="192"/>
    </location>
</feature>
<feature type="region of interest" description="Disordered" evidence="6">
    <location>
        <begin position="1"/>
        <end position="22"/>
    </location>
</feature>
<feature type="compositionally biased region" description="Low complexity" evidence="6">
    <location>
        <begin position="11"/>
        <end position="22"/>
    </location>
</feature>
<keyword evidence="5 7" id="KW-0472">Membrane</keyword>
<evidence type="ECO:0000313" key="8">
    <source>
        <dbReference type="EMBL" id="SFT42777.1"/>
    </source>
</evidence>
<evidence type="ECO:0000256" key="4">
    <source>
        <dbReference type="ARBA" id="ARBA00022989"/>
    </source>
</evidence>
<evidence type="ECO:0000256" key="6">
    <source>
        <dbReference type="SAM" id="MobiDB-lite"/>
    </source>
</evidence>
<dbReference type="EMBL" id="FPBA01000002">
    <property type="protein sequence ID" value="SFT42777.1"/>
    <property type="molecule type" value="Genomic_DNA"/>
</dbReference>
<organism evidence="8 9">
    <name type="scientific">Geodermatophilus amargosae</name>
    <dbReference type="NCBI Taxonomy" id="1296565"/>
    <lineage>
        <taxon>Bacteria</taxon>
        <taxon>Bacillati</taxon>
        <taxon>Actinomycetota</taxon>
        <taxon>Actinomycetes</taxon>
        <taxon>Geodermatophilales</taxon>
        <taxon>Geodermatophilaceae</taxon>
        <taxon>Geodermatophilus</taxon>
    </lineage>
</organism>
<dbReference type="PANTHER" id="PTHR30250:SF11">
    <property type="entry name" value="O-ANTIGEN TRANSPORTER-RELATED"/>
    <property type="match status" value="1"/>
</dbReference>
<proteinExistence type="predicted"/>
<evidence type="ECO:0000256" key="2">
    <source>
        <dbReference type="ARBA" id="ARBA00022475"/>
    </source>
</evidence>
<evidence type="ECO:0000256" key="5">
    <source>
        <dbReference type="ARBA" id="ARBA00023136"/>
    </source>
</evidence>
<evidence type="ECO:0000256" key="7">
    <source>
        <dbReference type="SAM" id="Phobius"/>
    </source>
</evidence>
<keyword evidence="2" id="KW-1003">Cell membrane</keyword>
<feature type="transmembrane region" description="Helical" evidence="7">
    <location>
        <begin position="272"/>
        <end position="294"/>
    </location>
</feature>
<feature type="transmembrane region" description="Helical" evidence="7">
    <location>
        <begin position="198"/>
        <end position="221"/>
    </location>
</feature>
<evidence type="ECO:0000256" key="1">
    <source>
        <dbReference type="ARBA" id="ARBA00004651"/>
    </source>
</evidence>
<feature type="transmembrane region" description="Helical" evidence="7">
    <location>
        <begin position="315"/>
        <end position="342"/>
    </location>
</feature>
<evidence type="ECO:0000313" key="9">
    <source>
        <dbReference type="Proteomes" id="UP000199546"/>
    </source>
</evidence>
<dbReference type="AlphaFoldDB" id="A0A1I6XXC8"/>
<feature type="transmembrane region" description="Helical" evidence="7">
    <location>
        <begin position="379"/>
        <end position="397"/>
    </location>
</feature>
<feature type="transmembrane region" description="Helical" evidence="7">
    <location>
        <begin position="119"/>
        <end position="139"/>
    </location>
</feature>
<dbReference type="GO" id="GO:0005886">
    <property type="term" value="C:plasma membrane"/>
    <property type="evidence" value="ECO:0007669"/>
    <property type="project" value="UniProtKB-SubCell"/>
</dbReference>